<dbReference type="InterPro" id="IPR012674">
    <property type="entry name" value="Calycin"/>
</dbReference>
<dbReference type="OrthoDB" id="8931017at2759"/>
<keyword evidence="6" id="KW-1185">Reference proteome</keyword>
<dbReference type="AlphaFoldDB" id="A0A6P8TCY1"/>
<dbReference type="InterPro" id="IPR022272">
    <property type="entry name" value="Lipocalin_CS"/>
</dbReference>
<dbReference type="PANTHER" id="PTHR11967">
    <property type="entry name" value="ALPHA-1-ACID GLYCOPROTEIN"/>
    <property type="match status" value="1"/>
</dbReference>
<feature type="chain" id="PRO_5028021698" evidence="5">
    <location>
        <begin position="21"/>
        <end position="236"/>
    </location>
</feature>
<keyword evidence="3 5" id="KW-0732">Signal</keyword>
<evidence type="ECO:0000256" key="4">
    <source>
        <dbReference type="ARBA" id="ARBA00023180"/>
    </source>
</evidence>
<feature type="signal peptide" evidence="5">
    <location>
        <begin position="1"/>
        <end position="20"/>
    </location>
</feature>
<gene>
    <name evidence="7" type="primary">LOC117539578</name>
</gene>
<dbReference type="PROSITE" id="PS00213">
    <property type="entry name" value="LIPOCALIN"/>
    <property type="match status" value="1"/>
</dbReference>
<dbReference type="InParanoid" id="A0A6P8TCY1"/>
<dbReference type="KEGG" id="gacu:117539578"/>
<proteinExistence type="predicted"/>
<keyword evidence="2" id="KW-0964">Secreted</keyword>
<protein>
    <submittedName>
        <fullName evidence="7">Uncharacterized protein LOC117539578</fullName>
    </submittedName>
</protein>
<dbReference type="PROSITE" id="PS51257">
    <property type="entry name" value="PROKAR_LIPOPROTEIN"/>
    <property type="match status" value="1"/>
</dbReference>
<evidence type="ECO:0000256" key="2">
    <source>
        <dbReference type="ARBA" id="ARBA00022525"/>
    </source>
</evidence>
<evidence type="ECO:0000313" key="7">
    <source>
        <dbReference type="RefSeq" id="XP_034061684.1"/>
    </source>
</evidence>
<dbReference type="Gene3D" id="2.40.128.20">
    <property type="match status" value="1"/>
</dbReference>
<accession>A0A6P8TCY1</accession>
<evidence type="ECO:0000313" key="6">
    <source>
        <dbReference type="Proteomes" id="UP000515161"/>
    </source>
</evidence>
<dbReference type="GeneID" id="117539578"/>
<dbReference type="SUPFAM" id="SSF50814">
    <property type="entry name" value="Lipocalins"/>
    <property type="match status" value="1"/>
</dbReference>
<reference evidence="7" key="1">
    <citation type="submission" date="2025-08" db="UniProtKB">
        <authorList>
            <consortium name="RefSeq"/>
        </authorList>
    </citation>
    <scope>IDENTIFICATION</scope>
</reference>
<comment type="subcellular location">
    <subcellularLocation>
        <location evidence="1">Secreted</location>
    </subcellularLocation>
</comment>
<dbReference type="Proteomes" id="UP000515161">
    <property type="component" value="Unplaced"/>
</dbReference>
<dbReference type="RefSeq" id="XP_034061684.1">
    <property type="nucleotide sequence ID" value="XM_034205793.1"/>
</dbReference>
<keyword evidence="4" id="KW-0325">Glycoprotein</keyword>
<dbReference type="PANTHER" id="PTHR11967:SF2">
    <property type="entry name" value="ALPHA-1-ACID GLYCOPROTEIN 1"/>
    <property type="match status" value="1"/>
</dbReference>
<sequence length="236" mass="25886">MMKTLCVAALVLSLSSVCQPASLACEKLLQPVDKAPDLSGRWYVIAISSSCILQLVSRVLLPSVHVEVTSKETPNVFDFLIKLKMHGLCANETEQMFQENNKLFDVDSNNTADGNPDLLLQTGCSDCIVTKGDSVLNLLILFSRRTNITAAELKEFETQAECLGLTKTQVLDSDHDFTNCLSNEDEEAGASLLRTIQQRLNDNHAISLKCIAESSLYQGCLRVGSGNMGQYLVNEH</sequence>
<organism evidence="6 7">
    <name type="scientific">Gymnodraco acuticeps</name>
    <name type="common">Antarctic dragonfish</name>
    <dbReference type="NCBI Taxonomy" id="8218"/>
    <lineage>
        <taxon>Eukaryota</taxon>
        <taxon>Metazoa</taxon>
        <taxon>Chordata</taxon>
        <taxon>Craniata</taxon>
        <taxon>Vertebrata</taxon>
        <taxon>Euteleostomi</taxon>
        <taxon>Actinopterygii</taxon>
        <taxon>Neopterygii</taxon>
        <taxon>Teleostei</taxon>
        <taxon>Neoteleostei</taxon>
        <taxon>Acanthomorphata</taxon>
        <taxon>Eupercaria</taxon>
        <taxon>Perciformes</taxon>
        <taxon>Notothenioidei</taxon>
        <taxon>Bathydraconidae</taxon>
        <taxon>Gymnodraco</taxon>
    </lineage>
</organism>
<evidence type="ECO:0000256" key="5">
    <source>
        <dbReference type="SAM" id="SignalP"/>
    </source>
</evidence>
<evidence type="ECO:0000256" key="1">
    <source>
        <dbReference type="ARBA" id="ARBA00004613"/>
    </source>
</evidence>
<name>A0A6P8TCY1_GYMAC</name>
<evidence type="ECO:0000256" key="3">
    <source>
        <dbReference type="ARBA" id="ARBA00022729"/>
    </source>
</evidence>
<dbReference type="GO" id="GO:0005576">
    <property type="term" value="C:extracellular region"/>
    <property type="evidence" value="ECO:0007669"/>
    <property type="project" value="UniProtKB-SubCell"/>
</dbReference>